<protein>
    <submittedName>
        <fullName evidence="4">IclR family transcriptional regulator</fullName>
    </submittedName>
</protein>
<evidence type="ECO:0000259" key="2">
    <source>
        <dbReference type="PROSITE" id="PS51077"/>
    </source>
</evidence>
<dbReference type="RefSeq" id="WP_216480529.1">
    <property type="nucleotide sequence ID" value="NZ_JAHLQJ010000019.1"/>
</dbReference>
<evidence type="ECO:0000259" key="3">
    <source>
        <dbReference type="PROSITE" id="PS51078"/>
    </source>
</evidence>
<feature type="domain" description="HTH iclR-type" evidence="2">
    <location>
        <begin position="4"/>
        <end position="63"/>
    </location>
</feature>
<proteinExistence type="predicted"/>
<feature type="domain" description="IclR-ED" evidence="3">
    <location>
        <begin position="66"/>
        <end position="244"/>
    </location>
</feature>
<dbReference type="CDD" id="cd00090">
    <property type="entry name" value="HTH_ARSR"/>
    <property type="match status" value="1"/>
</dbReference>
<dbReference type="InterPro" id="IPR014757">
    <property type="entry name" value="Tscrpt_reg_IclR_C"/>
</dbReference>
<keyword evidence="1" id="KW-0238">DNA-binding</keyword>
<name>A0ABS6FUJ2_9BACL</name>
<dbReference type="PROSITE" id="PS51077">
    <property type="entry name" value="HTH_ICLR"/>
    <property type="match status" value="1"/>
</dbReference>
<dbReference type="PANTHER" id="PTHR30136:SF24">
    <property type="entry name" value="HTH-TYPE TRANSCRIPTIONAL REPRESSOR ALLR"/>
    <property type="match status" value="1"/>
</dbReference>
<dbReference type="InterPro" id="IPR050707">
    <property type="entry name" value="HTH_MetabolicPath_Reg"/>
</dbReference>
<evidence type="ECO:0000313" key="5">
    <source>
        <dbReference type="Proteomes" id="UP000743001"/>
    </source>
</evidence>
<evidence type="ECO:0000313" key="4">
    <source>
        <dbReference type="EMBL" id="MBU5673895.1"/>
    </source>
</evidence>
<reference evidence="4 5" key="1">
    <citation type="submission" date="2021-06" db="EMBL/GenBank/DDBJ databases">
        <authorList>
            <person name="Sun Q."/>
            <person name="Li D."/>
        </authorList>
    </citation>
    <scope>NUCLEOTIDE SEQUENCE [LARGE SCALE GENOMIC DNA]</scope>
    <source>
        <strain evidence="4 5">MSJ-6</strain>
    </source>
</reference>
<accession>A0ABS6FUJ2</accession>
<dbReference type="PROSITE" id="PS51078">
    <property type="entry name" value="ICLR_ED"/>
    <property type="match status" value="1"/>
</dbReference>
<organism evidence="4 5">
    <name type="scientific">Paenibacillus brevis</name>
    <dbReference type="NCBI Taxonomy" id="2841508"/>
    <lineage>
        <taxon>Bacteria</taxon>
        <taxon>Bacillati</taxon>
        <taxon>Bacillota</taxon>
        <taxon>Bacilli</taxon>
        <taxon>Bacillales</taxon>
        <taxon>Paenibacillaceae</taxon>
        <taxon>Paenibacillus</taxon>
    </lineage>
</organism>
<keyword evidence="5" id="KW-1185">Reference proteome</keyword>
<evidence type="ECO:0000256" key="1">
    <source>
        <dbReference type="ARBA" id="ARBA00023125"/>
    </source>
</evidence>
<dbReference type="EMBL" id="JAHLQJ010000019">
    <property type="protein sequence ID" value="MBU5673895.1"/>
    <property type="molecule type" value="Genomic_DNA"/>
</dbReference>
<sequence>MNGTQTLSRAIDILFALSEANGTLTVGEIAQKVNIPESTTYRFLQTLERSGIVERRGKSRIGLGLRIFDLARSLNEQVHRDLLTFALPIMEKLTDETGETSVLFVGSGNQAICIQRVKSSQLIQFSIENGRVLPLHLGASGKSILAFENDKRIESVMEMLPSAFERERLQKELNEIRLQGYSFTNGEVDSNVFAVAAPILDAHGMIIASLAICGPNFRCQAGQEAGFVRKVCDSAERLSRKLGNPEDDIVDISKFR</sequence>
<dbReference type="PANTHER" id="PTHR30136">
    <property type="entry name" value="HELIX-TURN-HELIX TRANSCRIPTIONAL REGULATOR, ICLR FAMILY"/>
    <property type="match status" value="1"/>
</dbReference>
<dbReference type="SMART" id="SM00346">
    <property type="entry name" value="HTH_ICLR"/>
    <property type="match status" value="1"/>
</dbReference>
<gene>
    <name evidence="4" type="ORF">KQJ23_18835</name>
</gene>
<dbReference type="Pfam" id="PF01614">
    <property type="entry name" value="IclR_C"/>
    <property type="match status" value="1"/>
</dbReference>
<dbReference type="Proteomes" id="UP000743001">
    <property type="component" value="Unassembled WGS sequence"/>
</dbReference>
<dbReference type="Pfam" id="PF09339">
    <property type="entry name" value="HTH_IclR"/>
    <property type="match status" value="1"/>
</dbReference>
<dbReference type="InterPro" id="IPR011991">
    <property type="entry name" value="ArsR-like_HTH"/>
</dbReference>
<comment type="caution">
    <text evidence="4">The sequence shown here is derived from an EMBL/GenBank/DDBJ whole genome shotgun (WGS) entry which is preliminary data.</text>
</comment>
<dbReference type="InterPro" id="IPR005471">
    <property type="entry name" value="Tscrpt_reg_IclR_N"/>
</dbReference>